<dbReference type="EMBL" id="JEOB01000004">
    <property type="protein sequence ID" value="EXM38573.1"/>
    <property type="molecule type" value="Genomic_DNA"/>
</dbReference>
<protein>
    <submittedName>
        <fullName evidence="1">Uncharacterized protein</fullName>
    </submittedName>
</protein>
<reference evidence="1 2" key="1">
    <citation type="submission" date="2013-06" db="EMBL/GenBank/DDBJ databases">
        <title>Rumen cellulosomics: divergent fiber-degrading strategies revealed by comparative genome-wide analysis of six Ruminococcal strains.</title>
        <authorList>
            <person name="Dassa B."/>
            <person name="Borovok I."/>
            <person name="Lamed R."/>
            <person name="Flint H."/>
            <person name="Yeoman C.J."/>
            <person name="White B."/>
            <person name="Bayer E.A."/>
        </authorList>
    </citation>
    <scope>NUCLEOTIDE SEQUENCE [LARGE SCALE GENOMIC DNA]</scope>
    <source>
        <strain evidence="1 2">SY3</strain>
    </source>
</reference>
<proteinExistence type="predicted"/>
<organism evidence="1 2">
    <name type="scientific">Ruminococcus albus SY3</name>
    <dbReference type="NCBI Taxonomy" id="1341156"/>
    <lineage>
        <taxon>Bacteria</taxon>
        <taxon>Bacillati</taxon>
        <taxon>Bacillota</taxon>
        <taxon>Clostridia</taxon>
        <taxon>Eubacteriales</taxon>
        <taxon>Oscillospiraceae</taxon>
        <taxon>Ruminococcus</taxon>
    </lineage>
</organism>
<evidence type="ECO:0000313" key="2">
    <source>
        <dbReference type="Proteomes" id="UP000021369"/>
    </source>
</evidence>
<accession>A0A011VVH8</accession>
<keyword evidence="2" id="KW-1185">Reference proteome</keyword>
<sequence length="325" mass="38776">MKVDYDYFPSTINNCYNAKQKAKYLQYVNTKIKHPRSFHAYISPFLHFAKYEEYYDIDILDMSKNKIAAIFEMVIISRAMYVNYCSVFNDYYNYYHKDFSKVRPPFEELEITNNMENRYLKDFNTLFEFANKAFPLSEGSLDEFRRLVIVLCFLGFKKSEIKYIKKSGVDFIHNTISLGEHIVENVPEECMRLCKHCINMQEVYLNNTSQLPYDKRTYLPLYNNDYLIRARFEDEKLQNNVVLDGWLGRIIVAFNKANNGYYSYSTIRASGLYAWLYQMEQSGVFDPNQTHKKLGEIYQQFFKSKGSVDNLSNNYKIWKQIFYGY</sequence>
<dbReference type="Proteomes" id="UP000021369">
    <property type="component" value="Unassembled WGS sequence"/>
</dbReference>
<name>A0A011VVH8_RUMAL</name>
<dbReference type="RefSeq" id="WP_037289435.1">
    <property type="nucleotide sequence ID" value="NZ_JEOB01000004.1"/>
</dbReference>
<gene>
    <name evidence="1" type="ORF">RASY3_14790</name>
</gene>
<evidence type="ECO:0000313" key="1">
    <source>
        <dbReference type="EMBL" id="EXM38573.1"/>
    </source>
</evidence>
<comment type="caution">
    <text evidence="1">The sequence shown here is derived from an EMBL/GenBank/DDBJ whole genome shotgun (WGS) entry which is preliminary data.</text>
</comment>
<dbReference type="AlphaFoldDB" id="A0A011VVH8"/>
<dbReference type="PATRIC" id="fig|1341156.4.peg.2569"/>